<dbReference type="RefSeq" id="WP_265687512.1">
    <property type="nucleotide sequence ID" value="NZ_JAKRRX010000045.1"/>
</dbReference>
<dbReference type="InterPro" id="IPR050428">
    <property type="entry name" value="TCS_sensor_his_kinase"/>
</dbReference>
<keyword evidence="11" id="KW-1185">Reference proteome</keyword>
<evidence type="ECO:0000256" key="7">
    <source>
        <dbReference type="ARBA" id="ARBA00022989"/>
    </source>
</evidence>
<dbReference type="InterPro" id="IPR003594">
    <property type="entry name" value="HATPase_dom"/>
</dbReference>
<evidence type="ECO:0000256" key="1">
    <source>
        <dbReference type="ARBA" id="ARBA00000085"/>
    </source>
</evidence>
<organism evidence="10 11">
    <name type="scientific">Vibrio paucivorans</name>
    <dbReference type="NCBI Taxonomy" id="2829489"/>
    <lineage>
        <taxon>Bacteria</taxon>
        <taxon>Pseudomonadati</taxon>
        <taxon>Pseudomonadota</taxon>
        <taxon>Gammaproteobacteria</taxon>
        <taxon>Vibrionales</taxon>
        <taxon>Vibrionaceae</taxon>
        <taxon>Vibrio</taxon>
    </lineage>
</organism>
<dbReference type="CDD" id="cd00082">
    <property type="entry name" value="HisKA"/>
    <property type="match status" value="1"/>
</dbReference>
<keyword evidence="7 8" id="KW-1133">Transmembrane helix</keyword>
<dbReference type="EMBL" id="JAKRRX010000045">
    <property type="protein sequence ID" value="MCW8334110.1"/>
    <property type="molecule type" value="Genomic_DNA"/>
</dbReference>
<dbReference type="InterPro" id="IPR003661">
    <property type="entry name" value="HisK_dim/P_dom"/>
</dbReference>
<keyword evidence="6 10" id="KW-0418">Kinase</keyword>
<feature type="transmembrane region" description="Helical" evidence="8">
    <location>
        <begin position="144"/>
        <end position="167"/>
    </location>
</feature>
<gene>
    <name evidence="10" type="ORF">MD483_09770</name>
</gene>
<dbReference type="InterPro" id="IPR036097">
    <property type="entry name" value="HisK_dim/P_sf"/>
</dbReference>
<dbReference type="SUPFAM" id="SSF55874">
    <property type="entry name" value="ATPase domain of HSP90 chaperone/DNA topoisomerase II/histidine kinase"/>
    <property type="match status" value="1"/>
</dbReference>
<keyword evidence="3" id="KW-0597">Phosphoprotein</keyword>
<dbReference type="Proteomes" id="UP001155586">
    <property type="component" value="Unassembled WGS sequence"/>
</dbReference>
<dbReference type="GO" id="GO:0005886">
    <property type="term" value="C:plasma membrane"/>
    <property type="evidence" value="ECO:0007669"/>
    <property type="project" value="TreeGrafter"/>
</dbReference>
<keyword evidence="8" id="KW-0472">Membrane</keyword>
<dbReference type="SMART" id="SM00388">
    <property type="entry name" value="HisKA"/>
    <property type="match status" value="1"/>
</dbReference>
<sequence length="422" mass="47329">MITHFLNSTKSLTGRLATFFTFVSVVIGLVTFLMFIATLQWSEDRVGERRILIDRDEAAQRFIQGESGVIQIDALTYAYNDLSLLPKPYDEFIKGKQNFLGEVGHDFDPLSHMVYVGHYWVKGEQMPLVLLSQIDRVEFGVDELVYSGTIVIGLVAALMFMFGTLLYRLSQRLIEPVNDIANQLEQLSGDAQQPFEIRPGAAVEFQVLTERLNTYRSDIHALLKREQAFARYASHELRTPITIVKGANKLLSKAQPTEFQNRQIERIDEASLQMSTMVDALLSLVRYERDVSSCESRVFGKTELEQIVAQNSAQAITKNVELVVSVTSEPVIDASPAIVNMVLGNLLRNAIAATNQGKVTVSLSEHCLVVEDEGEGLAEKPNQEGHGLGLLIVDDLCQRYHWQFSLTNRQGKGCRADIQFTR</sequence>
<dbReference type="SMART" id="SM00387">
    <property type="entry name" value="HATPase_c"/>
    <property type="match status" value="1"/>
</dbReference>
<dbReference type="InterPro" id="IPR005467">
    <property type="entry name" value="His_kinase_dom"/>
</dbReference>
<evidence type="ECO:0000259" key="9">
    <source>
        <dbReference type="PROSITE" id="PS50109"/>
    </source>
</evidence>
<protein>
    <recommendedName>
        <fullName evidence="2">histidine kinase</fullName>
        <ecNumber evidence="2">2.7.13.3</ecNumber>
    </recommendedName>
</protein>
<evidence type="ECO:0000256" key="5">
    <source>
        <dbReference type="ARBA" id="ARBA00022692"/>
    </source>
</evidence>
<feature type="transmembrane region" description="Helical" evidence="8">
    <location>
        <begin position="12"/>
        <end position="37"/>
    </location>
</feature>
<reference evidence="10" key="1">
    <citation type="submission" date="2022-02" db="EMBL/GenBank/DDBJ databases">
        <title>Vibrio sp. nov., a new bacterium isolated from Bohai sea, China.</title>
        <authorList>
            <person name="Yuan Y."/>
        </authorList>
    </citation>
    <scope>NUCLEOTIDE SEQUENCE</scope>
    <source>
        <strain evidence="10">DBSS07</strain>
    </source>
</reference>
<dbReference type="InterPro" id="IPR036890">
    <property type="entry name" value="HATPase_C_sf"/>
</dbReference>
<evidence type="ECO:0000313" key="10">
    <source>
        <dbReference type="EMBL" id="MCW8334110.1"/>
    </source>
</evidence>
<dbReference type="EC" id="2.7.13.3" evidence="2"/>
<dbReference type="Gene3D" id="3.30.565.10">
    <property type="entry name" value="Histidine kinase-like ATPase, C-terminal domain"/>
    <property type="match status" value="1"/>
</dbReference>
<name>A0A9X3CED1_9VIBR</name>
<dbReference type="GO" id="GO:0000155">
    <property type="term" value="F:phosphorelay sensor kinase activity"/>
    <property type="evidence" value="ECO:0007669"/>
    <property type="project" value="InterPro"/>
</dbReference>
<dbReference type="Pfam" id="PF00512">
    <property type="entry name" value="HisKA"/>
    <property type="match status" value="1"/>
</dbReference>
<keyword evidence="5 8" id="KW-0812">Transmembrane</keyword>
<dbReference type="AlphaFoldDB" id="A0A9X3CED1"/>
<comment type="catalytic activity">
    <reaction evidence="1">
        <text>ATP + protein L-histidine = ADP + protein N-phospho-L-histidine.</text>
        <dbReference type="EC" id="2.7.13.3"/>
    </reaction>
</comment>
<dbReference type="PANTHER" id="PTHR45436">
    <property type="entry name" value="SENSOR HISTIDINE KINASE YKOH"/>
    <property type="match status" value="1"/>
</dbReference>
<evidence type="ECO:0000313" key="11">
    <source>
        <dbReference type="Proteomes" id="UP001155586"/>
    </source>
</evidence>
<evidence type="ECO:0000256" key="6">
    <source>
        <dbReference type="ARBA" id="ARBA00022777"/>
    </source>
</evidence>
<accession>A0A9X3CED1</accession>
<proteinExistence type="predicted"/>
<comment type="caution">
    <text evidence="10">The sequence shown here is derived from an EMBL/GenBank/DDBJ whole genome shotgun (WGS) entry which is preliminary data.</text>
</comment>
<evidence type="ECO:0000256" key="2">
    <source>
        <dbReference type="ARBA" id="ARBA00012438"/>
    </source>
</evidence>
<dbReference type="PANTHER" id="PTHR45436:SF16">
    <property type="entry name" value="HISTIDINE KINASE"/>
    <property type="match status" value="1"/>
</dbReference>
<evidence type="ECO:0000256" key="8">
    <source>
        <dbReference type="SAM" id="Phobius"/>
    </source>
</evidence>
<keyword evidence="4" id="KW-0808">Transferase</keyword>
<evidence type="ECO:0000256" key="3">
    <source>
        <dbReference type="ARBA" id="ARBA00022553"/>
    </source>
</evidence>
<evidence type="ECO:0000256" key="4">
    <source>
        <dbReference type="ARBA" id="ARBA00022679"/>
    </source>
</evidence>
<dbReference type="Pfam" id="PF02518">
    <property type="entry name" value="HATPase_c"/>
    <property type="match status" value="1"/>
</dbReference>
<dbReference type="Gene3D" id="1.10.287.130">
    <property type="match status" value="1"/>
</dbReference>
<dbReference type="SUPFAM" id="SSF47384">
    <property type="entry name" value="Homodimeric domain of signal transducing histidine kinase"/>
    <property type="match status" value="1"/>
</dbReference>
<feature type="domain" description="Histidine kinase" evidence="9">
    <location>
        <begin position="232"/>
        <end position="422"/>
    </location>
</feature>
<dbReference type="PROSITE" id="PS50109">
    <property type="entry name" value="HIS_KIN"/>
    <property type="match status" value="1"/>
</dbReference>